<accession>A0A4C1UYG3</accession>
<gene>
    <name evidence="1" type="ORF">EVAR_81890_1</name>
</gene>
<sequence length="128" mass="14270">MAELSRALLSKQEISGSNLDYRLQTTLVPRAFLKFPDTQTEMRALWVGMGKRWSYKKCNTITRDGGTVFARRNPKIWLVELNVLGMLRIYDTELSLLEHSAVRITTLPDIASTEPAFTDHPGSGSGGG</sequence>
<evidence type="ECO:0000313" key="1">
    <source>
        <dbReference type="EMBL" id="GBP30992.1"/>
    </source>
</evidence>
<organism evidence="1 2">
    <name type="scientific">Eumeta variegata</name>
    <name type="common">Bagworm moth</name>
    <name type="synonym">Eumeta japonica</name>
    <dbReference type="NCBI Taxonomy" id="151549"/>
    <lineage>
        <taxon>Eukaryota</taxon>
        <taxon>Metazoa</taxon>
        <taxon>Ecdysozoa</taxon>
        <taxon>Arthropoda</taxon>
        <taxon>Hexapoda</taxon>
        <taxon>Insecta</taxon>
        <taxon>Pterygota</taxon>
        <taxon>Neoptera</taxon>
        <taxon>Endopterygota</taxon>
        <taxon>Lepidoptera</taxon>
        <taxon>Glossata</taxon>
        <taxon>Ditrysia</taxon>
        <taxon>Tineoidea</taxon>
        <taxon>Psychidae</taxon>
        <taxon>Oiketicinae</taxon>
        <taxon>Eumeta</taxon>
    </lineage>
</organism>
<name>A0A4C1UYG3_EUMVA</name>
<keyword evidence="2" id="KW-1185">Reference proteome</keyword>
<dbReference type="AlphaFoldDB" id="A0A4C1UYG3"/>
<comment type="caution">
    <text evidence="1">The sequence shown here is derived from an EMBL/GenBank/DDBJ whole genome shotgun (WGS) entry which is preliminary data.</text>
</comment>
<proteinExistence type="predicted"/>
<dbReference type="Proteomes" id="UP000299102">
    <property type="component" value="Unassembled WGS sequence"/>
</dbReference>
<dbReference type="EMBL" id="BGZK01000240">
    <property type="protein sequence ID" value="GBP30992.1"/>
    <property type="molecule type" value="Genomic_DNA"/>
</dbReference>
<reference evidence="1 2" key="1">
    <citation type="journal article" date="2019" name="Commun. Biol.">
        <title>The bagworm genome reveals a unique fibroin gene that provides high tensile strength.</title>
        <authorList>
            <person name="Kono N."/>
            <person name="Nakamura H."/>
            <person name="Ohtoshi R."/>
            <person name="Tomita M."/>
            <person name="Numata K."/>
            <person name="Arakawa K."/>
        </authorList>
    </citation>
    <scope>NUCLEOTIDE SEQUENCE [LARGE SCALE GENOMIC DNA]</scope>
</reference>
<protein>
    <submittedName>
        <fullName evidence="1">Uncharacterized protein</fullName>
    </submittedName>
</protein>
<evidence type="ECO:0000313" key="2">
    <source>
        <dbReference type="Proteomes" id="UP000299102"/>
    </source>
</evidence>